<evidence type="ECO:0000313" key="3">
    <source>
        <dbReference type="Proteomes" id="UP000309133"/>
    </source>
</evidence>
<reference evidence="2 3" key="1">
    <citation type="submission" date="2019-04" db="EMBL/GenBank/DDBJ databases">
        <authorList>
            <person name="Jiang L."/>
        </authorList>
    </citation>
    <scope>NUCLEOTIDE SEQUENCE [LARGE SCALE GENOMIC DNA]</scope>
    <source>
        <strain evidence="2 3">YIM 131853</strain>
    </source>
</reference>
<organism evidence="2 3">
    <name type="scientific">Naasia lichenicola</name>
    <dbReference type="NCBI Taxonomy" id="2565933"/>
    <lineage>
        <taxon>Bacteria</taxon>
        <taxon>Bacillati</taxon>
        <taxon>Actinomycetota</taxon>
        <taxon>Actinomycetes</taxon>
        <taxon>Micrococcales</taxon>
        <taxon>Microbacteriaceae</taxon>
        <taxon>Naasia</taxon>
    </lineage>
</organism>
<keyword evidence="1" id="KW-0812">Transmembrane</keyword>
<evidence type="ECO:0000256" key="1">
    <source>
        <dbReference type="SAM" id="Phobius"/>
    </source>
</evidence>
<dbReference type="OrthoDB" id="5122469at2"/>
<gene>
    <name evidence="2" type="ORF">E6C64_05750</name>
</gene>
<feature type="transmembrane region" description="Helical" evidence="1">
    <location>
        <begin position="40"/>
        <end position="58"/>
    </location>
</feature>
<comment type="caution">
    <text evidence="2">The sequence shown here is derived from an EMBL/GenBank/DDBJ whole genome shotgun (WGS) entry which is preliminary data.</text>
</comment>
<accession>A0A4S4FNG8</accession>
<dbReference type="AlphaFoldDB" id="A0A4S4FNG8"/>
<keyword evidence="1" id="KW-1133">Transmembrane helix</keyword>
<keyword evidence="1" id="KW-0472">Membrane</keyword>
<feature type="transmembrane region" description="Helical" evidence="1">
    <location>
        <begin position="6"/>
        <end position="28"/>
    </location>
</feature>
<dbReference type="Proteomes" id="UP000309133">
    <property type="component" value="Unassembled WGS sequence"/>
</dbReference>
<protein>
    <submittedName>
        <fullName evidence="2">Uncharacterized protein</fullName>
    </submittedName>
</protein>
<keyword evidence="3" id="KW-1185">Reference proteome</keyword>
<name>A0A4S4FNG8_9MICO</name>
<evidence type="ECO:0000313" key="2">
    <source>
        <dbReference type="EMBL" id="THG32043.1"/>
    </source>
</evidence>
<dbReference type="EMBL" id="SSSM01000003">
    <property type="protein sequence ID" value="THG32043.1"/>
    <property type="molecule type" value="Genomic_DNA"/>
</dbReference>
<proteinExistence type="predicted"/>
<feature type="transmembrane region" description="Helical" evidence="1">
    <location>
        <begin position="70"/>
        <end position="90"/>
    </location>
</feature>
<sequence>MAAWSVPLLVLGQFAMLAIVPVLIVLIASVADARVRALRWYAGLLAALYATPLIIWVARPDGAQSLSKDIDPVFVALIVAASAALIVKIATRRR</sequence>